<feature type="domain" description="Nuclear receptor" evidence="11">
    <location>
        <begin position="4"/>
        <end position="83"/>
    </location>
</feature>
<gene>
    <name evidence="12" type="ORF">PMAYCL1PPCAC_07879</name>
</gene>
<keyword evidence="2" id="KW-0479">Metal-binding</keyword>
<comment type="caution">
    <text evidence="12">The sequence shown here is derived from an EMBL/GenBank/DDBJ whole genome shotgun (WGS) entry which is preliminary data.</text>
</comment>
<evidence type="ECO:0000313" key="12">
    <source>
        <dbReference type="EMBL" id="GMR37684.1"/>
    </source>
</evidence>
<evidence type="ECO:0000256" key="6">
    <source>
        <dbReference type="ARBA" id="ARBA00023125"/>
    </source>
</evidence>
<dbReference type="AlphaFoldDB" id="A0AAN5CCQ3"/>
<dbReference type="PRINTS" id="PR00047">
    <property type="entry name" value="STROIDFINGER"/>
</dbReference>
<comment type="similarity">
    <text evidence="1">Belongs to the nuclear hormone receptor family.</text>
</comment>
<proteinExistence type="inferred from homology"/>
<name>A0AAN5CCQ3_9BILA</name>
<dbReference type="SUPFAM" id="SSF57716">
    <property type="entry name" value="Glucocorticoid receptor-like (DNA-binding domain)"/>
    <property type="match status" value="1"/>
</dbReference>
<dbReference type="Pfam" id="PF00105">
    <property type="entry name" value="zf-C4"/>
    <property type="match status" value="1"/>
</dbReference>
<keyword evidence="6" id="KW-0238">DNA-binding</keyword>
<evidence type="ECO:0000256" key="5">
    <source>
        <dbReference type="ARBA" id="ARBA00023015"/>
    </source>
</evidence>
<dbReference type="PANTHER" id="PTHR46397:SF5">
    <property type="entry name" value="NUCLEAR HORMONE RECEPTOR FAMILY MEMBER NHR-20"/>
    <property type="match status" value="1"/>
</dbReference>
<dbReference type="InterPro" id="IPR001628">
    <property type="entry name" value="Znf_hrmn_rcpt"/>
</dbReference>
<sequence length="141" mass="16076">RMRSSICLVCSSPTANSLHFGARTCKACAAFFRRTISMGMKYVCTTEDPSTPCQTHFHLRMICRKCRFEKCIRAGMKEGMVQKKLEEEKTSSTKSRKRHILTEQPSSRIAFTEVKTEVDEPIPSEPTQEYRSPLDRTSSTS</sequence>
<dbReference type="EMBL" id="BTRK01000002">
    <property type="protein sequence ID" value="GMR37684.1"/>
    <property type="molecule type" value="Genomic_DNA"/>
</dbReference>
<evidence type="ECO:0000256" key="1">
    <source>
        <dbReference type="ARBA" id="ARBA00005993"/>
    </source>
</evidence>
<dbReference type="Gene3D" id="3.30.50.10">
    <property type="entry name" value="Erythroid Transcription Factor GATA-1, subunit A"/>
    <property type="match status" value="1"/>
</dbReference>
<dbReference type="Proteomes" id="UP001328107">
    <property type="component" value="Unassembled WGS sequence"/>
</dbReference>
<evidence type="ECO:0000256" key="2">
    <source>
        <dbReference type="ARBA" id="ARBA00022723"/>
    </source>
</evidence>
<dbReference type="GO" id="GO:0003700">
    <property type="term" value="F:DNA-binding transcription factor activity"/>
    <property type="evidence" value="ECO:0007669"/>
    <property type="project" value="InterPro"/>
</dbReference>
<feature type="compositionally biased region" description="Polar residues" evidence="10">
    <location>
        <begin position="125"/>
        <end position="141"/>
    </location>
</feature>
<dbReference type="PROSITE" id="PS51030">
    <property type="entry name" value="NUCLEAR_REC_DBD_2"/>
    <property type="match status" value="1"/>
</dbReference>
<evidence type="ECO:0000256" key="8">
    <source>
        <dbReference type="ARBA" id="ARBA00023170"/>
    </source>
</evidence>
<keyword evidence="9" id="KW-0539">Nucleus</keyword>
<keyword evidence="3" id="KW-0863">Zinc-finger</keyword>
<evidence type="ECO:0000256" key="9">
    <source>
        <dbReference type="ARBA" id="ARBA00023242"/>
    </source>
</evidence>
<feature type="region of interest" description="Disordered" evidence="10">
    <location>
        <begin position="83"/>
        <end position="141"/>
    </location>
</feature>
<dbReference type="SMART" id="SM00399">
    <property type="entry name" value="ZnF_C4"/>
    <property type="match status" value="1"/>
</dbReference>
<organism evidence="12 13">
    <name type="scientific">Pristionchus mayeri</name>
    <dbReference type="NCBI Taxonomy" id="1317129"/>
    <lineage>
        <taxon>Eukaryota</taxon>
        <taxon>Metazoa</taxon>
        <taxon>Ecdysozoa</taxon>
        <taxon>Nematoda</taxon>
        <taxon>Chromadorea</taxon>
        <taxon>Rhabditida</taxon>
        <taxon>Rhabditina</taxon>
        <taxon>Diplogasteromorpha</taxon>
        <taxon>Diplogasteroidea</taxon>
        <taxon>Neodiplogasteridae</taxon>
        <taxon>Pristionchus</taxon>
    </lineage>
</organism>
<dbReference type="PANTHER" id="PTHR46397">
    <property type="entry name" value="NUCLEAR HORMONE RECEPTOR FAMILY-RELATED"/>
    <property type="match status" value="1"/>
</dbReference>
<feature type="non-terminal residue" evidence="12">
    <location>
        <position position="141"/>
    </location>
</feature>
<evidence type="ECO:0000256" key="10">
    <source>
        <dbReference type="SAM" id="MobiDB-lite"/>
    </source>
</evidence>
<protein>
    <recommendedName>
        <fullName evidence="11">Nuclear receptor domain-containing protein</fullName>
    </recommendedName>
</protein>
<dbReference type="InterPro" id="IPR013088">
    <property type="entry name" value="Znf_NHR/GATA"/>
</dbReference>
<keyword evidence="7" id="KW-0804">Transcription</keyword>
<dbReference type="GO" id="GO:0043565">
    <property type="term" value="F:sequence-specific DNA binding"/>
    <property type="evidence" value="ECO:0007669"/>
    <property type="project" value="InterPro"/>
</dbReference>
<feature type="non-terminal residue" evidence="12">
    <location>
        <position position="1"/>
    </location>
</feature>
<evidence type="ECO:0000256" key="7">
    <source>
        <dbReference type="ARBA" id="ARBA00023163"/>
    </source>
</evidence>
<dbReference type="GO" id="GO:0008270">
    <property type="term" value="F:zinc ion binding"/>
    <property type="evidence" value="ECO:0007669"/>
    <property type="project" value="UniProtKB-KW"/>
</dbReference>
<evidence type="ECO:0000256" key="4">
    <source>
        <dbReference type="ARBA" id="ARBA00022833"/>
    </source>
</evidence>
<reference evidence="13" key="1">
    <citation type="submission" date="2022-10" db="EMBL/GenBank/DDBJ databases">
        <title>Genome assembly of Pristionchus species.</title>
        <authorList>
            <person name="Yoshida K."/>
            <person name="Sommer R.J."/>
        </authorList>
    </citation>
    <scope>NUCLEOTIDE SEQUENCE [LARGE SCALE GENOMIC DNA]</scope>
    <source>
        <strain evidence="13">RS5460</strain>
    </source>
</reference>
<keyword evidence="13" id="KW-1185">Reference proteome</keyword>
<evidence type="ECO:0000256" key="3">
    <source>
        <dbReference type="ARBA" id="ARBA00022771"/>
    </source>
</evidence>
<accession>A0AAN5CCQ3</accession>
<keyword evidence="5" id="KW-0805">Transcription regulation</keyword>
<evidence type="ECO:0000313" key="13">
    <source>
        <dbReference type="Proteomes" id="UP001328107"/>
    </source>
</evidence>
<keyword evidence="4" id="KW-0862">Zinc</keyword>
<keyword evidence="8" id="KW-0675">Receptor</keyword>
<dbReference type="PROSITE" id="PS00031">
    <property type="entry name" value="NUCLEAR_REC_DBD_1"/>
    <property type="match status" value="1"/>
</dbReference>
<evidence type="ECO:0000259" key="11">
    <source>
        <dbReference type="PROSITE" id="PS51030"/>
    </source>
</evidence>